<dbReference type="AlphaFoldDB" id="X1E805"/>
<evidence type="ECO:0008006" key="2">
    <source>
        <dbReference type="Google" id="ProtNLM"/>
    </source>
</evidence>
<evidence type="ECO:0000313" key="1">
    <source>
        <dbReference type="EMBL" id="GAH16470.1"/>
    </source>
</evidence>
<dbReference type="EMBL" id="BART01032982">
    <property type="protein sequence ID" value="GAH16470.1"/>
    <property type="molecule type" value="Genomic_DNA"/>
</dbReference>
<feature type="non-terminal residue" evidence="1">
    <location>
        <position position="1"/>
    </location>
</feature>
<gene>
    <name evidence="1" type="ORF">S01H4_56833</name>
</gene>
<protein>
    <recommendedName>
        <fullName evidence="2">Xylose isomerase-like TIM barrel domain-containing protein</fullName>
    </recommendedName>
</protein>
<name>X1E805_9ZZZZ</name>
<accession>X1E805</accession>
<comment type="caution">
    <text evidence="1">The sequence shown here is derived from an EMBL/GenBank/DDBJ whole genome shotgun (WGS) entry which is preliminary data.</text>
</comment>
<sequence length="231" mass="26979">DQLSLGIEWNPRKGDVISLNRVYSCHYLFSDKPRDKFIFRPLFRRWDRLLITEIKTLGVPVVVHPLDLIKDWKTLYNICDQLVLELKFDNKFRTINDILNVINNKQIKMICIDIGYLIQYLFKYSGKGSLTLNVDKVIGTIKEQGLIIRVVHIWDWRSKTNDVFGKSLLLGQGNYSEVVRQVLYQIISANSNLELLTFEFGPNSLKPWLGKKTVLECLLQSIKFLRLGKYL</sequence>
<organism evidence="1">
    <name type="scientific">marine sediment metagenome</name>
    <dbReference type="NCBI Taxonomy" id="412755"/>
    <lineage>
        <taxon>unclassified sequences</taxon>
        <taxon>metagenomes</taxon>
        <taxon>ecological metagenomes</taxon>
    </lineage>
</organism>
<proteinExistence type="predicted"/>
<reference evidence="1" key="1">
    <citation type="journal article" date="2014" name="Front. Microbiol.">
        <title>High frequency of phylogenetically diverse reductive dehalogenase-homologous genes in deep subseafloor sedimentary metagenomes.</title>
        <authorList>
            <person name="Kawai M."/>
            <person name="Futagami T."/>
            <person name="Toyoda A."/>
            <person name="Takaki Y."/>
            <person name="Nishi S."/>
            <person name="Hori S."/>
            <person name="Arai W."/>
            <person name="Tsubouchi T."/>
            <person name="Morono Y."/>
            <person name="Uchiyama I."/>
            <person name="Ito T."/>
            <person name="Fujiyama A."/>
            <person name="Inagaki F."/>
            <person name="Takami H."/>
        </authorList>
    </citation>
    <scope>NUCLEOTIDE SEQUENCE</scope>
    <source>
        <strain evidence="1">Expedition CK06-06</strain>
    </source>
</reference>